<accession>A0A7T4E2T7</accession>
<evidence type="ECO:0000313" key="2">
    <source>
        <dbReference type="Proteomes" id="UP000595231"/>
    </source>
</evidence>
<dbReference type="Proteomes" id="UP000595231">
    <property type="component" value="Chromosome"/>
</dbReference>
<sequence>MTLDQIMEDALRPAMALLPARMDTSEADCMLLAIGLQESRFVHRRQIGGPARGFWQFEKGTRASRGGVWGVFLHAASRDHLATLCKARSVAGDPDAIYAALEYDDVLAAGVARLLLWTDPKALPPVGDVDAAWALYLRTWRPGKPKPDSWAGLYQRAMAAVQARIDRSAAHVATVD</sequence>
<proteinExistence type="predicted"/>
<evidence type="ECO:0008006" key="3">
    <source>
        <dbReference type="Google" id="ProtNLM"/>
    </source>
</evidence>
<gene>
    <name evidence="1" type="ORF">I6I07_29680</name>
</gene>
<protein>
    <recommendedName>
        <fullName evidence="3">Lysozyme</fullName>
    </recommendedName>
</protein>
<dbReference type="EMBL" id="CP065997">
    <property type="protein sequence ID" value="QQB34687.1"/>
    <property type="molecule type" value="Genomic_DNA"/>
</dbReference>
<evidence type="ECO:0000313" key="1">
    <source>
        <dbReference type="EMBL" id="QQB34687.1"/>
    </source>
</evidence>
<dbReference type="AlphaFoldDB" id="A0A7T4E2T7"/>
<reference evidence="1 2" key="1">
    <citation type="submission" date="2020-12" db="EMBL/GenBank/DDBJ databases">
        <title>FDA dAtabase for Regulatory Grade micrObial Sequences (FDA-ARGOS): Supporting development and validation of Infectious Disease Dx tests.</title>
        <authorList>
            <person name="Sproer C."/>
            <person name="Gronow S."/>
            <person name="Severitt S."/>
            <person name="Schroder I."/>
            <person name="Tallon L."/>
            <person name="Sadzewicz L."/>
            <person name="Zhao X."/>
            <person name="Boylan J."/>
            <person name="Ott S."/>
            <person name="Bowen H."/>
            <person name="Vavikolanu K."/>
            <person name="Mehta A."/>
            <person name="Aluvathingal J."/>
            <person name="Nadendla S."/>
            <person name="Lowell S."/>
            <person name="Myers T."/>
            <person name="Yan Y."/>
            <person name="Sichtig H."/>
        </authorList>
    </citation>
    <scope>NUCLEOTIDE SEQUENCE [LARGE SCALE GENOMIC DNA]</scope>
    <source>
        <strain evidence="1 2">FDAARGOS_1050</strain>
    </source>
</reference>
<dbReference type="RefSeq" id="WP_198484776.1">
    <property type="nucleotide sequence ID" value="NZ_CP065997.1"/>
</dbReference>
<organism evidence="1 2">
    <name type="scientific">Achromobacter deleyi</name>
    <dbReference type="NCBI Taxonomy" id="1353891"/>
    <lineage>
        <taxon>Bacteria</taxon>
        <taxon>Pseudomonadati</taxon>
        <taxon>Pseudomonadota</taxon>
        <taxon>Betaproteobacteria</taxon>
        <taxon>Burkholderiales</taxon>
        <taxon>Alcaligenaceae</taxon>
        <taxon>Achromobacter</taxon>
    </lineage>
</organism>
<name>A0A7T4E2T7_9BURK</name>